<name>A0ACC1CD65_9ROSI</name>
<organism evidence="1 2">
    <name type="scientific">Pistacia atlantica</name>
    <dbReference type="NCBI Taxonomy" id="434234"/>
    <lineage>
        <taxon>Eukaryota</taxon>
        <taxon>Viridiplantae</taxon>
        <taxon>Streptophyta</taxon>
        <taxon>Embryophyta</taxon>
        <taxon>Tracheophyta</taxon>
        <taxon>Spermatophyta</taxon>
        <taxon>Magnoliopsida</taxon>
        <taxon>eudicotyledons</taxon>
        <taxon>Gunneridae</taxon>
        <taxon>Pentapetalae</taxon>
        <taxon>rosids</taxon>
        <taxon>malvids</taxon>
        <taxon>Sapindales</taxon>
        <taxon>Anacardiaceae</taxon>
        <taxon>Pistacia</taxon>
    </lineage>
</organism>
<proteinExistence type="predicted"/>
<comment type="caution">
    <text evidence="1">The sequence shown here is derived from an EMBL/GenBank/DDBJ whole genome shotgun (WGS) entry which is preliminary data.</text>
</comment>
<accession>A0ACC1CD65</accession>
<sequence length="522" mass="57618">MPRMVRRFSVDVETGFEVQLSMVERRKPLLLSSTKILINSLLNSSSTSQPRLNVDGDKLLTHQVSPTLDLPAGILRFSKDKFDTKLASLDDNSLLGLSVSVLKRLSLTSGSLVLVKNVETNIQRIAQVVVLDPPNTHKETSPEKLYAKNPPRVMLSFPSYHLPQNDTMSLDQEIAYLSPLLAFNLDLHLSCLKSIVHQGKEILASLFKEKVDDETCSLISLGLETLGKLPRYASHLRVSFIKIPECGTLESLKGSSPVEAEDRQEMIDMALHNYFKVDRYLARGDVFSICLNWNCNSITCIPCSQRLQNRSDSIIYFKVVAMEPSDEAVLRVNCTQTALVLGGSIPSAIPPDLLISGSNGFEPLQGDTVKLLATMLTPPLCPSVLSTKFRVAVLLHGLPGCGKRTVVRYVARRLGLHVVEYSCHSLMASSERKTSAALAQAFNTAQRYSPTVLLLRDFDVFRNSVSGEGLPNDQVGLSSEVASVIREFTEPVAEDEDNYADEESHGDFVSLIYFIVPSSSLF</sequence>
<gene>
    <name evidence="1" type="ORF">Patl1_01062</name>
</gene>
<dbReference type="Proteomes" id="UP001164250">
    <property type="component" value="Chromosome 1"/>
</dbReference>
<protein>
    <submittedName>
        <fullName evidence="1">Uncharacterized protein</fullName>
    </submittedName>
</protein>
<reference evidence="2" key="1">
    <citation type="journal article" date="2023" name="G3 (Bethesda)">
        <title>Genome assembly and association tests identify interacting loci associated with vigor, precocity, and sex in interspecific pistachio rootstocks.</title>
        <authorList>
            <person name="Palmer W."/>
            <person name="Jacygrad E."/>
            <person name="Sagayaradj S."/>
            <person name="Cavanaugh K."/>
            <person name="Han R."/>
            <person name="Bertier L."/>
            <person name="Beede B."/>
            <person name="Kafkas S."/>
            <person name="Golino D."/>
            <person name="Preece J."/>
            <person name="Michelmore R."/>
        </authorList>
    </citation>
    <scope>NUCLEOTIDE SEQUENCE [LARGE SCALE GENOMIC DNA]</scope>
</reference>
<evidence type="ECO:0000313" key="2">
    <source>
        <dbReference type="Proteomes" id="UP001164250"/>
    </source>
</evidence>
<evidence type="ECO:0000313" key="1">
    <source>
        <dbReference type="EMBL" id="KAJ0113645.1"/>
    </source>
</evidence>
<keyword evidence="2" id="KW-1185">Reference proteome</keyword>
<dbReference type="EMBL" id="CM047897">
    <property type="protein sequence ID" value="KAJ0113645.1"/>
    <property type="molecule type" value="Genomic_DNA"/>
</dbReference>